<evidence type="ECO:0000256" key="2">
    <source>
        <dbReference type="ARBA" id="ARBA00006565"/>
    </source>
</evidence>
<evidence type="ECO:0000256" key="3">
    <source>
        <dbReference type="ARBA" id="ARBA00022692"/>
    </source>
</evidence>
<sequence length="270" mass="29964">MFRMTAWAILPIVLPVFSIPGMWIVYAMALSNNHICSVTNWAYNQSCELEEPSSCCTMDHVPLVSKCGNFPPESCFFSLICTLGSFLVVLVCLLRYAHVIECCGPSLLNTLALVIGWICAAGLTMIGNFQVSQAKVLHYIGTFLAFPTSMLFLCLQSLLTYRMACARWQCWNGHIRCLLTLLALVTLVMSAISFMQDSMFLQHVAALCEWIYVINVLIFYGTFAFEFGAISTETFLVLLKASRAPKSYKTEGSSATTPHAHSNSENLAMI</sequence>
<dbReference type="RefSeq" id="XP_030059230.1">
    <property type="nucleotide sequence ID" value="XM_030203370.1"/>
</dbReference>
<dbReference type="InParanoid" id="A0A6P7Y7Y3"/>
<dbReference type="KEGG" id="muo:115470325"/>
<name>A0A6P7Y7Y3_9AMPH</name>
<evidence type="ECO:0000256" key="1">
    <source>
        <dbReference type="ARBA" id="ARBA00004127"/>
    </source>
</evidence>
<dbReference type="PANTHER" id="PTHR21324:SF9">
    <property type="entry name" value="TRANSMEMBRANE PROTEIN 150A"/>
    <property type="match status" value="1"/>
</dbReference>
<evidence type="ECO:0000256" key="7">
    <source>
        <dbReference type="SAM" id="Phobius"/>
    </source>
</evidence>
<evidence type="ECO:0000256" key="5">
    <source>
        <dbReference type="ARBA" id="ARBA00023136"/>
    </source>
</evidence>
<evidence type="ECO:0000256" key="4">
    <source>
        <dbReference type="ARBA" id="ARBA00022989"/>
    </source>
</evidence>
<keyword evidence="4 7" id="KW-1133">Transmembrane helix</keyword>
<keyword evidence="3 7" id="KW-0812">Transmembrane</keyword>
<feature type="transmembrane region" description="Helical" evidence="7">
    <location>
        <begin position="173"/>
        <end position="195"/>
    </location>
</feature>
<feature type="transmembrane region" description="Helical" evidence="7">
    <location>
        <begin position="210"/>
        <end position="239"/>
    </location>
</feature>
<dbReference type="GeneID" id="115470325"/>
<reference evidence="10" key="1">
    <citation type="submission" date="2025-08" db="UniProtKB">
        <authorList>
            <consortium name="RefSeq"/>
        </authorList>
    </citation>
    <scope>IDENTIFICATION</scope>
</reference>
<feature type="region of interest" description="Disordered" evidence="6">
    <location>
        <begin position="248"/>
        <end position="270"/>
    </location>
</feature>
<dbReference type="GO" id="GO:0012505">
    <property type="term" value="C:endomembrane system"/>
    <property type="evidence" value="ECO:0007669"/>
    <property type="project" value="UniProtKB-SubCell"/>
</dbReference>
<dbReference type="InterPro" id="IPR050911">
    <property type="entry name" value="DRAM/TMEM150_Autophagy_Mod"/>
</dbReference>
<evidence type="ECO:0000256" key="6">
    <source>
        <dbReference type="SAM" id="MobiDB-lite"/>
    </source>
</evidence>
<dbReference type="InterPro" id="IPR019402">
    <property type="entry name" value="CWH43_N"/>
</dbReference>
<dbReference type="AlphaFoldDB" id="A0A6P7Y7Y3"/>
<feature type="transmembrane region" description="Helical" evidence="7">
    <location>
        <begin position="76"/>
        <end position="94"/>
    </location>
</feature>
<evidence type="ECO:0000259" key="8">
    <source>
        <dbReference type="Pfam" id="PF10277"/>
    </source>
</evidence>
<gene>
    <name evidence="10" type="primary">LOC115470325</name>
</gene>
<dbReference type="OrthoDB" id="9925752at2759"/>
<dbReference type="PANTHER" id="PTHR21324">
    <property type="entry name" value="FASTING-INDUCIBLE INTEGRAL MEMBRANE PROTEIN TM6P1-RELATED"/>
    <property type="match status" value="1"/>
</dbReference>
<organism evidence="9 10">
    <name type="scientific">Microcaecilia unicolor</name>
    <dbReference type="NCBI Taxonomy" id="1415580"/>
    <lineage>
        <taxon>Eukaryota</taxon>
        <taxon>Metazoa</taxon>
        <taxon>Chordata</taxon>
        <taxon>Craniata</taxon>
        <taxon>Vertebrata</taxon>
        <taxon>Euteleostomi</taxon>
        <taxon>Amphibia</taxon>
        <taxon>Gymnophiona</taxon>
        <taxon>Siphonopidae</taxon>
        <taxon>Microcaecilia</taxon>
    </lineage>
</organism>
<feature type="transmembrane region" description="Helical" evidence="7">
    <location>
        <begin position="139"/>
        <end position="161"/>
    </location>
</feature>
<comment type="similarity">
    <text evidence="2">Belongs to the DRAM/TMEM150 family.</text>
</comment>
<keyword evidence="5 7" id="KW-0472">Membrane</keyword>
<comment type="subcellular location">
    <subcellularLocation>
        <location evidence="1">Endomembrane system</location>
        <topology evidence="1">Multi-pass membrane protein</topology>
    </subcellularLocation>
</comment>
<dbReference type="Proteomes" id="UP000515156">
    <property type="component" value="Chromosome 5"/>
</dbReference>
<feature type="transmembrane region" description="Helical" evidence="7">
    <location>
        <begin position="106"/>
        <end position="127"/>
    </location>
</feature>
<evidence type="ECO:0000313" key="10">
    <source>
        <dbReference type="RefSeq" id="XP_030059230.1"/>
    </source>
</evidence>
<dbReference type="Pfam" id="PF10277">
    <property type="entry name" value="Frag1"/>
    <property type="match status" value="1"/>
</dbReference>
<protein>
    <submittedName>
        <fullName evidence="10">Transmembrane protein 150A-like isoform X1</fullName>
    </submittedName>
</protein>
<proteinExistence type="inferred from homology"/>
<accession>A0A6P7Y7Y3</accession>
<feature type="domain" description="CWH43-like N-terminal" evidence="8">
    <location>
        <begin position="7"/>
        <end position="229"/>
    </location>
</feature>
<feature type="compositionally biased region" description="Polar residues" evidence="6">
    <location>
        <begin position="250"/>
        <end position="270"/>
    </location>
</feature>
<evidence type="ECO:0000313" key="9">
    <source>
        <dbReference type="Proteomes" id="UP000515156"/>
    </source>
</evidence>
<keyword evidence="9" id="KW-1185">Reference proteome</keyword>